<evidence type="ECO:0000256" key="5">
    <source>
        <dbReference type="ARBA" id="ARBA00022692"/>
    </source>
</evidence>
<dbReference type="AlphaFoldDB" id="A0A6L6YJ77"/>
<reference evidence="10 11" key="1">
    <citation type="submission" date="2019-12" db="EMBL/GenBank/DDBJ databases">
        <title>Microbes associate with the intestines of laboratory mice.</title>
        <authorList>
            <person name="Navarre W."/>
            <person name="Wong E."/>
        </authorList>
    </citation>
    <scope>NUCLEOTIDE SEQUENCE [LARGE SCALE GENOMIC DNA]</scope>
    <source>
        <strain evidence="10 11">NM82_D38</strain>
    </source>
</reference>
<feature type="transmembrane region" description="Helical" evidence="8">
    <location>
        <begin position="104"/>
        <end position="123"/>
    </location>
</feature>
<dbReference type="PANTHER" id="PTHR22911:SF137">
    <property type="entry name" value="SOLUTE CARRIER FAMILY 35 MEMBER G2-RELATED"/>
    <property type="match status" value="1"/>
</dbReference>
<comment type="subcellular location">
    <subcellularLocation>
        <location evidence="1">Cell membrane</location>
        <topology evidence="1">Multi-pass membrane protein</topology>
    </subcellularLocation>
</comment>
<dbReference type="Proteomes" id="UP000472580">
    <property type="component" value="Unassembled WGS sequence"/>
</dbReference>
<evidence type="ECO:0000313" key="10">
    <source>
        <dbReference type="EMBL" id="MVX57424.1"/>
    </source>
</evidence>
<organism evidence="10 11">
    <name type="scientific">Parasutterella muris</name>
    <dbReference type="NCBI Taxonomy" id="2565572"/>
    <lineage>
        <taxon>Bacteria</taxon>
        <taxon>Pseudomonadati</taxon>
        <taxon>Pseudomonadota</taxon>
        <taxon>Betaproteobacteria</taxon>
        <taxon>Burkholderiales</taxon>
        <taxon>Sutterellaceae</taxon>
        <taxon>Parasutterella</taxon>
    </lineage>
</organism>
<evidence type="ECO:0000256" key="8">
    <source>
        <dbReference type="SAM" id="Phobius"/>
    </source>
</evidence>
<proteinExistence type="inferred from homology"/>
<feature type="transmembrane region" description="Helical" evidence="8">
    <location>
        <begin position="181"/>
        <end position="200"/>
    </location>
</feature>
<dbReference type="OrthoDB" id="369870at2"/>
<feature type="transmembrane region" description="Helical" evidence="8">
    <location>
        <begin position="270"/>
        <end position="290"/>
    </location>
</feature>
<feature type="domain" description="EamA" evidence="9">
    <location>
        <begin position="6"/>
        <end position="146"/>
    </location>
</feature>
<feature type="transmembrane region" description="Helical" evidence="8">
    <location>
        <begin position="75"/>
        <end position="92"/>
    </location>
</feature>
<evidence type="ECO:0000313" key="11">
    <source>
        <dbReference type="Proteomes" id="UP000472580"/>
    </source>
</evidence>
<protein>
    <submittedName>
        <fullName evidence="10">EamA family transporter RarD</fullName>
    </submittedName>
</protein>
<evidence type="ECO:0000256" key="1">
    <source>
        <dbReference type="ARBA" id="ARBA00004651"/>
    </source>
</evidence>
<dbReference type="Gene3D" id="1.10.3730.20">
    <property type="match status" value="1"/>
</dbReference>
<feature type="transmembrane region" description="Helical" evidence="8">
    <location>
        <begin position="243"/>
        <end position="264"/>
    </location>
</feature>
<dbReference type="InterPro" id="IPR004626">
    <property type="entry name" value="RarD"/>
</dbReference>
<dbReference type="RefSeq" id="WP_160335846.1">
    <property type="nucleotide sequence ID" value="NZ_WSRP01000030.1"/>
</dbReference>
<feature type="transmembrane region" description="Helical" evidence="8">
    <location>
        <begin position="152"/>
        <end position="169"/>
    </location>
</feature>
<feature type="transmembrane region" description="Helical" evidence="8">
    <location>
        <begin position="37"/>
        <end position="55"/>
    </location>
</feature>
<keyword evidence="5 8" id="KW-0812">Transmembrane</keyword>
<dbReference type="GO" id="GO:0005886">
    <property type="term" value="C:plasma membrane"/>
    <property type="evidence" value="ECO:0007669"/>
    <property type="project" value="UniProtKB-SubCell"/>
</dbReference>
<feature type="transmembrane region" description="Helical" evidence="8">
    <location>
        <begin position="12"/>
        <end position="31"/>
    </location>
</feature>
<dbReference type="EMBL" id="WSRP01000030">
    <property type="protein sequence ID" value="MVX57424.1"/>
    <property type="molecule type" value="Genomic_DNA"/>
</dbReference>
<evidence type="ECO:0000256" key="7">
    <source>
        <dbReference type="ARBA" id="ARBA00023136"/>
    </source>
</evidence>
<evidence type="ECO:0000259" key="9">
    <source>
        <dbReference type="Pfam" id="PF00892"/>
    </source>
</evidence>
<dbReference type="SUPFAM" id="SSF103481">
    <property type="entry name" value="Multidrug resistance efflux transporter EmrE"/>
    <property type="match status" value="2"/>
</dbReference>
<gene>
    <name evidence="10" type="primary">rarD</name>
    <name evidence="10" type="ORF">E5987_09470</name>
</gene>
<keyword evidence="7 8" id="KW-0472">Membrane</keyword>
<comment type="caution">
    <text evidence="10">The sequence shown here is derived from an EMBL/GenBank/DDBJ whole genome shotgun (WGS) entry which is preliminary data.</text>
</comment>
<dbReference type="Pfam" id="PF00892">
    <property type="entry name" value="EamA"/>
    <property type="match status" value="2"/>
</dbReference>
<evidence type="ECO:0000256" key="4">
    <source>
        <dbReference type="ARBA" id="ARBA00022475"/>
    </source>
</evidence>
<sequence length="301" mass="33754">MNNQVKGLAASFGAYLCWGFMPLYWALFGHVRGWEVIGHRVLWSLLIISALLLLLGRLEVIKSTVRGVVRSKIQLFNLFMAAVLAAVNWWINVYSVSINQVVELGIGMFLTPLISVVLGVIFFRETLSRLKWVSVILPAIGVLLMIYTFGRIPWIALGVSSTWALYGVFKKRLGIDPWVSNLLEASLMLPFACAYLYYLWTTGQGAFIAGGTQITWLLISVGLVTSVPMILFSAAANYLPMSILGFTQYLNPILTLLVGLVFFNEPFDESRLIPLCFIWSGIVLFIYAELRSRPKAAFRIR</sequence>
<keyword evidence="11" id="KW-1185">Reference proteome</keyword>
<keyword evidence="4" id="KW-1003">Cell membrane</keyword>
<keyword evidence="6 8" id="KW-1133">Transmembrane helix</keyword>
<accession>A0A6L6YJ77</accession>
<feature type="transmembrane region" description="Helical" evidence="8">
    <location>
        <begin position="130"/>
        <end position="146"/>
    </location>
</feature>
<keyword evidence="3" id="KW-0813">Transport</keyword>
<evidence type="ECO:0000256" key="6">
    <source>
        <dbReference type="ARBA" id="ARBA00022989"/>
    </source>
</evidence>
<dbReference type="InterPro" id="IPR000620">
    <property type="entry name" value="EamA_dom"/>
</dbReference>
<evidence type="ECO:0000256" key="3">
    <source>
        <dbReference type="ARBA" id="ARBA00022448"/>
    </source>
</evidence>
<comment type="similarity">
    <text evidence="2">Belongs to the EamA transporter family.</text>
</comment>
<name>A0A6L6YJ77_9BURK</name>
<dbReference type="PANTHER" id="PTHR22911">
    <property type="entry name" value="ACYL-MALONYL CONDENSING ENZYME-RELATED"/>
    <property type="match status" value="1"/>
</dbReference>
<feature type="transmembrane region" description="Helical" evidence="8">
    <location>
        <begin position="206"/>
        <end position="231"/>
    </location>
</feature>
<dbReference type="NCBIfam" id="TIGR00688">
    <property type="entry name" value="rarD"/>
    <property type="match status" value="1"/>
</dbReference>
<feature type="domain" description="EamA" evidence="9">
    <location>
        <begin position="155"/>
        <end position="286"/>
    </location>
</feature>
<evidence type="ECO:0000256" key="2">
    <source>
        <dbReference type="ARBA" id="ARBA00007362"/>
    </source>
</evidence>
<dbReference type="InterPro" id="IPR037185">
    <property type="entry name" value="EmrE-like"/>
</dbReference>